<name>F6RN05_ORNAN</name>
<dbReference type="HOGENOM" id="CLU_017147_1_0_1"/>
<dbReference type="GeneID" id="100086748"/>
<dbReference type="RefSeq" id="XP_039769230.1">
    <property type="nucleotide sequence ID" value="XM_039913296.1"/>
</dbReference>
<dbReference type="GO" id="GO:0010467">
    <property type="term" value="P:gene expression"/>
    <property type="evidence" value="ECO:0007669"/>
    <property type="project" value="Ensembl"/>
</dbReference>
<dbReference type="FunCoup" id="F6RN05">
    <property type="interactions" value="5"/>
</dbReference>
<dbReference type="GeneTree" id="ENSGT00940000156456"/>
<dbReference type="InterPro" id="IPR001611">
    <property type="entry name" value="Leu-rich_rpt"/>
</dbReference>
<dbReference type="STRING" id="9258.ENSOANP00000016379"/>
<dbReference type="SUPFAM" id="SSF52047">
    <property type="entry name" value="RNI-like"/>
    <property type="match status" value="2"/>
</dbReference>
<dbReference type="GO" id="GO:0000723">
    <property type="term" value="P:telomere maintenance"/>
    <property type="evidence" value="ECO:0007669"/>
    <property type="project" value="Ensembl"/>
</dbReference>
<organism evidence="2 3">
    <name type="scientific">Ornithorhynchus anatinus</name>
    <name type="common">Duckbill platypus</name>
    <dbReference type="NCBI Taxonomy" id="9258"/>
    <lineage>
        <taxon>Eukaryota</taxon>
        <taxon>Metazoa</taxon>
        <taxon>Chordata</taxon>
        <taxon>Craniata</taxon>
        <taxon>Vertebrata</taxon>
        <taxon>Euteleostomi</taxon>
        <taxon>Mammalia</taxon>
        <taxon>Monotremata</taxon>
        <taxon>Ornithorhynchidae</taxon>
        <taxon>Ornithorhynchus</taxon>
    </lineage>
</organism>
<dbReference type="KEGG" id="oaa:100086748"/>
<evidence type="ECO:0000313" key="2">
    <source>
        <dbReference type="Ensembl" id="ENSOANP00000016379.2"/>
    </source>
</evidence>
<dbReference type="PROSITE" id="PS51450">
    <property type="entry name" value="LRR"/>
    <property type="match status" value="1"/>
</dbReference>
<gene>
    <name evidence="2" type="primary">LRRC34</name>
</gene>
<proteinExistence type="predicted"/>
<keyword evidence="3" id="KW-1185">Reference proteome</keyword>
<reference evidence="2" key="3">
    <citation type="submission" date="2025-09" db="UniProtKB">
        <authorList>
            <consortium name="Ensembl"/>
        </authorList>
    </citation>
    <scope>IDENTIFICATION</scope>
    <source>
        <strain evidence="2">Glennie</strain>
    </source>
</reference>
<accession>F6RN05</accession>
<dbReference type="OMA" id="IKNCGMK"/>
<keyword evidence="1" id="KW-0677">Repeat</keyword>
<reference evidence="2" key="2">
    <citation type="submission" date="2025-08" db="UniProtKB">
        <authorList>
            <consortium name="Ensembl"/>
        </authorList>
    </citation>
    <scope>IDENTIFICATION</scope>
    <source>
        <strain evidence="2">Glennie</strain>
    </source>
</reference>
<dbReference type="Proteomes" id="UP000002279">
    <property type="component" value="Chromosome 1"/>
</dbReference>
<dbReference type="Gene3D" id="3.80.10.10">
    <property type="entry name" value="Ribonuclease Inhibitor"/>
    <property type="match status" value="2"/>
</dbReference>
<dbReference type="OrthoDB" id="272549at2759"/>
<evidence type="ECO:0000256" key="1">
    <source>
        <dbReference type="ARBA" id="ARBA00022737"/>
    </source>
</evidence>
<dbReference type="Ensembl" id="ENSOANT00000016382.3">
    <property type="protein sequence ID" value="ENSOANP00000016379.2"/>
    <property type="gene ID" value="ENSOANG00000010324.3"/>
</dbReference>
<dbReference type="InterPro" id="IPR032675">
    <property type="entry name" value="LRR_dom_sf"/>
</dbReference>
<reference evidence="2 3" key="1">
    <citation type="journal article" date="2008" name="Nature">
        <title>Genome analysis of the platypus reveals unique signatures of evolution.</title>
        <authorList>
            <person name="Warren W.C."/>
            <person name="Hillier L.W."/>
            <person name="Marshall Graves J.A."/>
            <person name="Birney E."/>
            <person name="Ponting C.P."/>
            <person name="Grutzner F."/>
            <person name="Belov K."/>
            <person name="Miller W."/>
            <person name="Clarke L."/>
            <person name="Chinwalla A.T."/>
            <person name="Yang S.P."/>
            <person name="Heger A."/>
            <person name="Locke D.P."/>
            <person name="Miethke P."/>
            <person name="Waters P.D."/>
            <person name="Veyrunes F."/>
            <person name="Fulton L."/>
            <person name="Fulton B."/>
            <person name="Graves T."/>
            <person name="Wallis J."/>
            <person name="Puente X.S."/>
            <person name="Lopez-Otin C."/>
            <person name="Ordonez G.R."/>
            <person name="Eichler E.E."/>
            <person name="Chen L."/>
            <person name="Cheng Z."/>
            <person name="Deakin J.E."/>
            <person name="Alsop A."/>
            <person name="Thompson K."/>
            <person name="Kirby P."/>
            <person name="Papenfuss A.T."/>
            <person name="Wakefield M.J."/>
            <person name="Olender T."/>
            <person name="Lancet D."/>
            <person name="Huttley G.A."/>
            <person name="Smit A.F."/>
            <person name="Pask A."/>
            <person name="Temple-Smith P."/>
            <person name="Batzer M.A."/>
            <person name="Walker J.A."/>
            <person name="Konkel M.K."/>
            <person name="Harris R.S."/>
            <person name="Whittington C.M."/>
            <person name="Wong E.S."/>
            <person name="Gemmell N.J."/>
            <person name="Buschiazzo E."/>
            <person name="Vargas Jentzsch I.M."/>
            <person name="Merkel A."/>
            <person name="Schmitz J."/>
            <person name="Zemann A."/>
            <person name="Churakov G."/>
            <person name="Kriegs J.O."/>
            <person name="Brosius J."/>
            <person name="Murchison E.P."/>
            <person name="Sachidanandam R."/>
            <person name="Smith C."/>
            <person name="Hannon G.J."/>
            <person name="Tsend-Ayush E."/>
            <person name="McMillan D."/>
            <person name="Attenborough R."/>
            <person name="Rens W."/>
            <person name="Ferguson-Smith M."/>
            <person name="Lefevre C.M."/>
            <person name="Sharp J.A."/>
            <person name="Nicholas K.R."/>
            <person name="Ray D.A."/>
            <person name="Kube M."/>
            <person name="Reinhardt R."/>
            <person name="Pringle T.H."/>
            <person name="Taylor J."/>
            <person name="Jones R.C."/>
            <person name="Nixon B."/>
            <person name="Dacheux J.L."/>
            <person name="Niwa H."/>
            <person name="Sekita Y."/>
            <person name="Huang X."/>
            <person name="Stark A."/>
            <person name="Kheradpour P."/>
            <person name="Kellis M."/>
            <person name="Flicek P."/>
            <person name="Chen Y."/>
            <person name="Webber C."/>
            <person name="Hardison R."/>
            <person name="Nelson J."/>
            <person name="Hallsworth-Pepin K."/>
            <person name="Delehaunty K."/>
            <person name="Markovic C."/>
            <person name="Minx P."/>
            <person name="Feng Y."/>
            <person name="Kremitzki C."/>
            <person name="Mitreva M."/>
            <person name="Glasscock J."/>
            <person name="Wylie T."/>
            <person name="Wohldmann P."/>
            <person name="Thiru P."/>
            <person name="Nhan M.N."/>
            <person name="Pohl C.S."/>
            <person name="Smith S.M."/>
            <person name="Hou S."/>
            <person name="Nefedov M."/>
            <person name="de Jong P.J."/>
            <person name="Renfree M.B."/>
            <person name="Mardis E.R."/>
            <person name="Wilson R.K."/>
        </authorList>
    </citation>
    <scope>NUCLEOTIDE SEQUENCE [LARGE SCALE GENOMIC DNA]</scope>
    <source>
        <strain evidence="2 3">Glennie</strain>
    </source>
</reference>
<dbReference type="Bgee" id="ENSOANG00000010324">
    <property type="expression patterns" value="Expressed in testis and 3 other cell types or tissues"/>
</dbReference>
<dbReference type="InterPro" id="IPR052201">
    <property type="entry name" value="LRR-containing_regulator"/>
</dbReference>
<dbReference type="InParanoid" id="F6RN05"/>
<evidence type="ECO:0000313" key="3">
    <source>
        <dbReference type="Proteomes" id="UP000002279"/>
    </source>
</evidence>
<dbReference type="PANTHER" id="PTHR24111:SF4">
    <property type="entry name" value="LEUCINE-RICH REPEAT-CONTAINING PROTEIN 34"/>
    <property type="match status" value="1"/>
</dbReference>
<dbReference type="PANTHER" id="PTHR24111">
    <property type="entry name" value="LEUCINE-RICH REPEAT-CONTAINING PROTEIN 34"/>
    <property type="match status" value="1"/>
</dbReference>
<dbReference type="SMART" id="SM00368">
    <property type="entry name" value="LRR_RI"/>
    <property type="match status" value="8"/>
</dbReference>
<dbReference type="RefSeq" id="XP_028931686.1">
    <property type="nucleotide sequence ID" value="XM_029075853.2"/>
</dbReference>
<dbReference type="Pfam" id="PF13516">
    <property type="entry name" value="LRR_6"/>
    <property type="match status" value="7"/>
</dbReference>
<sequence>MDESPSLKDHYFDVCFQMQRKNNPYIMHVLEEADIENQKSTCGITLKIAGNNRLVAVQRVTDDDFEVLACVLKNNSLIKGLDVRYNRLTDAGAEHVAKLLQETPALDYLNLMFNDIGTNGAELIAKALHENQTLKYLRMTGNKIDNKGGMHFAEMLQINSTLEKLDLGDCDLGTQSLIALATVLIQNQAIKGINLNRPILYSQEEETTVHVSHMLKENSNLLELHMCKHGMKNFGMERLCDALYLNRSLRYLDLSCNQITRDGMKFLGELLKRNRTLEVIDLSSNRIEDDGAIYLSEALAFKNRNLKALAVVGNQISGKGLGALSKAMKTNHTLSNIYIWGNALDEATCLAFSDLIETGRLKLEHTDVEPYVVDGHVYLSELSHGIKKHYYWTPSFGEIDGPASNAGFAMTPTARHL</sequence>
<protein>
    <submittedName>
        <fullName evidence="2">Leucine rich repeat containing 34</fullName>
    </submittedName>
</protein>
<dbReference type="AlphaFoldDB" id="F6RN05"/>
<dbReference type="eggNOG" id="KOG4308">
    <property type="taxonomic scope" value="Eukaryota"/>
</dbReference>
<dbReference type="CTD" id="151827"/>